<keyword evidence="5 8" id="KW-0812">Transmembrane</keyword>
<evidence type="ECO:0000256" key="8">
    <source>
        <dbReference type="SAM" id="Phobius"/>
    </source>
</evidence>
<keyword evidence="6 8" id="KW-1133">Transmembrane helix</keyword>
<dbReference type="SUPFAM" id="SSF82693">
    <property type="entry name" value="Multidrug efflux transporter AcrB pore domain, PN1, PN2, PC1 and PC2 subdomains"/>
    <property type="match status" value="3"/>
</dbReference>
<reference evidence="10" key="1">
    <citation type="submission" date="2016-01" db="EMBL/GenBank/DDBJ databases">
        <title>Complete genome sequence of Microbulbifer sp. CCB-MM1, a halophile isolated from Matang Mangrove Forest, Perak.</title>
        <authorList>
            <person name="Moh T.H."/>
            <person name="Dinesh B."/>
            <person name="Lau N.-S."/>
            <person name="Go F."/>
            <person name="Alexander Chong S.-C."/>
        </authorList>
    </citation>
    <scope>NUCLEOTIDE SEQUENCE [LARGE SCALE GENOMIC DNA]</scope>
    <source>
        <strain evidence="10">CCB-MM1</strain>
    </source>
</reference>
<dbReference type="OrthoDB" id="9758757at2"/>
<evidence type="ECO:0000256" key="6">
    <source>
        <dbReference type="ARBA" id="ARBA00022989"/>
    </source>
</evidence>
<evidence type="ECO:0000256" key="3">
    <source>
        <dbReference type="ARBA" id="ARBA00022448"/>
    </source>
</evidence>
<dbReference type="Gene3D" id="3.30.70.1430">
    <property type="entry name" value="Multidrug efflux transporter AcrB pore domain"/>
    <property type="match status" value="2"/>
</dbReference>
<dbReference type="PATRIC" id="fig|1769779.3.peg.841"/>
<dbReference type="RefSeq" id="WP_069946444.1">
    <property type="nucleotide sequence ID" value="NZ_CP014143.1"/>
</dbReference>
<keyword evidence="3" id="KW-0813">Transport</keyword>
<dbReference type="InterPro" id="IPR001036">
    <property type="entry name" value="Acrflvin-R"/>
</dbReference>
<comment type="similarity">
    <text evidence="2">Belongs to the resistance-nodulation-cell division (RND) (TC 2.A.6) family.</text>
</comment>
<dbReference type="AlphaFoldDB" id="A0A1C9W5A0"/>
<dbReference type="NCBIfam" id="TIGR00914">
    <property type="entry name" value="2A0601"/>
    <property type="match status" value="1"/>
</dbReference>
<comment type="subcellular location">
    <subcellularLocation>
        <location evidence="1">Cell membrane</location>
        <topology evidence="1">Multi-pass membrane protein</topology>
    </subcellularLocation>
</comment>
<dbReference type="GO" id="GO:0005886">
    <property type="term" value="C:plasma membrane"/>
    <property type="evidence" value="ECO:0007669"/>
    <property type="project" value="UniProtKB-SubCell"/>
</dbReference>
<dbReference type="KEGG" id="micc:AUP74_00823"/>
<feature type="transmembrane region" description="Helical" evidence="8">
    <location>
        <begin position="1004"/>
        <end position="1027"/>
    </location>
</feature>
<dbReference type="InterPro" id="IPR004763">
    <property type="entry name" value="CusA-like"/>
</dbReference>
<feature type="transmembrane region" description="Helical" evidence="8">
    <location>
        <begin position="971"/>
        <end position="992"/>
    </location>
</feature>
<keyword evidence="7 8" id="KW-0472">Membrane</keyword>
<feature type="transmembrane region" description="Helical" evidence="8">
    <location>
        <begin position="875"/>
        <end position="894"/>
    </location>
</feature>
<dbReference type="GO" id="GO:0042910">
    <property type="term" value="F:xenobiotic transmembrane transporter activity"/>
    <property type="evidence" value="ECO:0007669"/>
    <property type="project" value="TreeGrafter"/>
</dbReference>
<dbReference type="PRINTS" id="PR00702">
    <property type="entry name" value="ACRIFLAVINRP"/>
</dbReference>
<keyword evidence="4" id="KW-1003">Cell membrane</keyword>
<evidence type="ECO:0000313" key="9">
    <source>
        <dbReference type="EMBL" id="AOS96290.1"/>
    </source>
</evidence>
<evidence type="ECO:0000256" key="4">
    <source>
        <dbReference type="ARBA" id="ARBA00022475"/>
    </source>
</evidence>
<accession>A0A1C9W5A0</accession>
<protein>
    <submittedName>
        <fullName evidence="9">Cobalt-zinc-cadmium resistance protein CzcA</fullName>
    </submittedName>
</protein>
<dbReference type="Gene3D" id="1.20.1640.10">
    <property type="entry name" value="Multidrug efflux transporter AcrB transmembrane domain"/>
    <property type="match status" value="2"/>
</dbReference>
<dbReference type="PANTHER" id="PTHR32063">
    <property type="match status" value="1"/>
</dbReference>
<dbReference type="Gene3D" id="3.30.70.1440">
    <property type="entry name" value="Multidrug efflux transporter AcrB pore domain"/>
    <property type="match status" value="1"/>
</dbReference>
<feature type="transmembrane region" description="Helical" evidence="8">
    <location>
        <begin position="484"/>
        <end position="507"/>
    </location>
</feature>
<dbReference type="Gene3D" id="3.30.2090.10">
    <property type="entry name" value="Multidrug efflux transporter AcrB TolC docking domain, DN and DC subdomains"/>
    <property type="match status" value="2"/>
</dbReference>
<dbReference type="Proteomes" id="UP000095672">
    <property type="component" value="Chromosome"/>
</dbReference>
<organism evidence="9 10">
    <name type="scientific">Microbulbifer aggregans</name>
    <dbReference type="NCBI Taxonomy" id="1769779"/>
    <lineage>
        <taxon>Bacteria</taxon>
        <taxon>Pseudomonadati</taxon>
        <taxon>Pseudomonadota</taxon>
        <taxon>Gammaproteobacteria</taxon>
        <taxon>Cellvibrionales</taxon>
        <taxon>Microbulbiferaceae</taxon>
        <taxon>Microbulbifer</taxon>
    </lineage>
</organism>
<feature type="transmembrane region" description="Helical" evidence="8">
    <location>
        <begin position="901"/>
        <end position="920"/>
    </location>
</feature>
<dbReference type="Gene3D" id="3.30.70.1320">
    <property type="entry name" value="Multidrug efflux transporter AcrB pore domain like"/>
    <property type="match status" value="1"/>
</dbReference>
<feature type="transmembrane region" description="Helical" evidence="8">
    <location>
        <begin position="926"/>
        <end position="951"/>
    </location>
</feature>
<evidence type="ECO:0000313" key="10">
    <source>
        <dbReference type="Proteomes" id="UP000095672"/>
    </source>
</evidence>
<dbReference type="InterPro" id="IPR027463">
    <property type="entry name" value="AcrB_DN_DC_subdom"/>
</dbReference>
<name>A0A1C9W5A0_9GAMM</name>
<feature type="transmembrane region" description="Helical" evidence="8">
    <location>
        <begin position="536"/>
        <end position="555"/>
    </location>
</feature>
<dbReference type="GO" id="GO:0008324">
    <property type="term" value="F:monoatomic cation transmembrane transporter activity"/>
    <property type="evidence" value="ECO:0007669"/>
    <property type="project" value="InterPro"/>
</dbReference>
<evidence type="ECO:0000256" key="1">
    <source>
        <dbReference type="ARBA" id="ARBA00004651"/>
    </source>
</evidence>
<dbReference type="EMBL" id="CP014143">
    <property type="protein sequence ID" value="AOS96290.1"/>
    <property type="molecule type" value="Genomic_DNA"/>
</dbReference>
<dbReference type="STRING" id="1769779.AUP74_00823"/>
<evidence type="ECO:0000256" key="7">
    <source>
        <dbReference type="ARBA" id="ARBA00023136"/>
    </source>
</evidence>
<feature type="transmembrane region" description="Helical" evidence="8">
    <location>
        <begin position="393"/>
        <end position="414"/>
    </location>
</feature>
<feature type="transmembrane region" description="Helical" evidence="8">
    <location>
        <begin position="453"/>
        <end position="472"/>
    </location>
</feature>
<dbReference type="PANTHER" id="PTHR32063:SF24">
    <property type="entry name" value="CATION EFFLUX SYSTEM (ACRB_ACRD_ACRF FAMILY)"/>
    <property type="match status" value="1"/>
</dbReference>
<proteinExistence type="inferred from homology"/>
<evidence type="ECO:0000256" key="5">
    <source>
        <dbReference type="ARBA" id="ARBA00022692"/>
    </source>
</evidence>
<gene>
    <name evidence="9" type="primary">czcA_2</name>
    <name evidence="9" type="ORF">AUP74_00823</name>
</gene>
<keyword evidence="10" id="KW-1185">Reference proteome</keyword>
<evidence type="ECO:0000256" key="2">
    <source>
        <dbReference type="ARBA" id="ARBA00010942"/>
    </source>
</evidence>
<dbReference type="SUPFAM" id="SSF82866">
    <property type="entry name" value="Multidrug efflux transporter AcrB transmembrane domain"/>
    <property type="match status" value="2"/>
</dbReference>
<dbReference type="Pfam" id="PF00873">
    <property type="entry name" value="ACR_tran"/>
    <property type="match status" value="1"/>
</dbReference>
<dbReference type="SUPFAM" id="SSF82714">
    <property type="entry name" value="Multidrug efflux transporter AcrB TolC docking domain, DN and DC subdomains"/>
    <property type="match status" value="2"/>
</dbReference>
<sequence>MIESILRFSIARRYLMLSLTLLLIALGLWSYQRLPIDAVPDITNVQVQINTEAAGFSPLETEQRITFPVETALAGLPQLEYTRSLSRYGLSQVTVVFEDGTDLYFARNLINARLNTIKSQLPQGLEPEMGPIATGLGEIFMYTVEALPGAAGPDGDPYDAMDLREIQDWIIRPQLALVSGVTEINTVGGFDKQYHVTPDPRQLLAFGISLGDISAALRRNNDNRGAGYIEGNGRQLLVRSPGQLQSIADIENVVVAVRSGTPVRIADIADVAIGRELRTGAATRDGRETVLGTAMMLVGENSRAVARNVATALEAIKPTLPEGIKLEAVYDRTSLVDKTISTVRKNLLEGALLVIAVLFLLLGNFRAALITAAVIPLAMLATITGMVEAGISANLMSLGALDFGLIVDGAVIIVENTVRRLREAQEEKGGALILEERLEVVFQATDEVIRPSLFGVLIITVVYIPLFSLTGVEGKMFHPMAATVVMALLSALVFSLTVVPAAVAVFLRGEIRGRESRLVTGVKALYRPLLLAAMKVRWLVLSGALVLVVFCGWLATTLGSEFIPELVEGDIAMHALRIPGTGLEQAVEMQEILERRLRAFPEVDKVVAKIGTPEVATDPMPPNVADNFIIMKPRSAWPDPRKPQAQLVEELETVVQQVPGNNYEFTQPIQMRFNELISGVRSDLGIKVFGDDLGLLLNSAQDILGVLSGIDGVADARIEQVDDLPMLSVVPDRIMLARYGLDLQGLQDLVAAAVGGEMVGLIYEGDRRFKLVVRLPESIRRDLDRLGNLPVPLPGGGFVPMEEVATLQVTPAPSQISRENGKRRVVVTANVRDRDLGSFVAETKERIADEVVLPAGYWLDYGGTFEQLESASRRLAVVVPLTLALIFALLITAFGSVRDSLIIFTGVPLALTGGVLSLWLRGMPLSISASVGFIALSGVATLNGLVMLAFIRELWRERTDLESAIIDGALIRVRPVLMTALVASLGFVPMALNTGTGAEVQRPLATVVIGGIISSTVLTLFVLPLLYRIVHGRGHRAD</sequence>